<proteinExistence type="predicted"/>
<dbReference type="AlphaFoldDB" id="A0A0F9QUY0"/>
<gene>
    <name evidence="1" type="ORF">LCGC14_0970780</name>
</gene>
<dbReference type="EMBL" id="LAZR01003568">
    <property type="protein sequence ID" value="KKN16961.1"/>
    <property type="molecule type" value="Genomic_DNA"/>
</dbReference>
<comment type="caution">
    <text evidence="1">The sequence shown here is derived from an EMBL/GenBank/DDBJ whole genome shotgun (WGS) entry which is preliminary data.</text>
</comment>
<evidence type="ECO:0000313" key="1">
    <source>
        <dbReference type="EMBL" id="KKN16961.1"/>
    </source>
</evidence>
<reference evidence="1" key="1">
    <citation type="journal article" date="2015" name="Nature">
        <title>Complex archaea that bridge the gap between prokaryotes and eukaryotes.</title>
        <authorList>
            <person name="Spang A."/>
            <person name="Saw J.H."/>
            <person name="Jorgensen S.L."/>
            <person name="Zaremba-Niedzwiedzka K."/>
            <person name="Martijn J."/>
            <person name="Lind A.E."/>
            <person name="van Eijk R."/>
            <person name="Schleper C."/>
            <person name="Guy L."/>
            <person name="Ettema T.J."/>
        </authorList>
    </citation>
    <scope>NUCLEOTIDE SEQUENCE</scope>
</reference>
<protein>
    <submittedName>
        <fullName evidence="1">Uncharacterized protein</fullName>
    </submittedName>
</protein>
<sequence length="136" mass="15205">MPYVAPRTWTTGELVTAAMMNQDVRDNIVAVKAQVDTIYTVTPSEPVRALDTEYQNVSGKIRLVIISMGFTAGDDDRVTIRVENVSPPTEAIIVLRSNNAGVVQVSGTFVVPDNYYYDTISVHAPTLVQWWEYDFF</sequence>
<accession>A0A0F9QUY0</accession>
<organism evidence="1">
    <name type="scientific">marine sediment metagenome</name>
    <dbReference type="NCBI Taxonomy" id="412755"/>
    <lineage>
        <taxon>unclassified sequences</taxon>
        <taxon>metagenomes</taxon>
        <taxon>ecological metagenomes</taxon>
    </lineage>
</organism>
<name>A0A0F9QUY0_9ZZZZ</name>